<protein>
    <submittedName>
        <fullName evidence="2">Uncharacterized protein</fullName>
    </submittedName>
</protein>
<dbReference type="Proteomes" id="UP000051861">
    <property type="component" value="Unassembled WGS sequence"/>
</dbReference>
<dbReference type="EMBL" id="LIZX01000219">
    <property type="protein sequence ID" value="KPJ63782.1"/>
    <property type="molecule type" value="Genomic_DNA"/>
</dbReference>
<comment type="caution">
    <text evidence="2">The sequence shown here is derived from an EMBL/GenBank/DDBJ whole genome shotgun (WGS) entry which is preliminary data.</text>
</comment>
<evidence type="ECO:0000313" key="2">
    <source>
        <dbReference type="EMBL" id="KPJ63782.1"/>
    </source>
</evidence>
<gene>
    <name evidence="2" type="ORF">AMJ44_13975</name>
</gene>
<organism evidence="2 3">
    <name type="scientific">candidate division WOR-1 bacterium DG_54_3</name>
    <dbReference type="NCBI Taxonomy" id="1703775"/>
    <lineage>
        <taxon>Bacteria</taxon>
        <taxon>Bacillati</taxon>
        <taxon>Saganbacteria</taxon>
    </lineage>
</organism>
<proteinExistence type="predicted"/>
<sequence>MEKSLVKKAVEEAEKDLQEKQKKEVKLIVLKTLEKINSLNNDRKKAKDTVKELDAKIKLLKMDIEDLKEGRLDRIAERQEKDDEAKKVSVVIIIKEKEVIREYPYWHWPYRITWIDPQPICPSTWTWTVDKGNTSGTTYQNYGSCYYTNQITSSVAKWSTKGSYEIDGSIINLR</sequence>
<dbReference type="AlphaFoldDB" id="A0A0S7XN29"/>
<reference evidence="2 3" key="1">
    <citation type="journal article" date="2015" name="Microbiome">
        <title>Genomic resolution of linkages in carbon, nitrogen, and sulfur cycling among widespread estuary sediment bacteria.</title>
        <authorList>
            <person name="Baker B.J."/>
            <person name="Lazar C.S."/>
            <person name="Teske A.P."/>
            <person name="Dick G.J."/>
        </authorList>
    </citation>
    <scope>NUCLEOTIDE SEQUENCE [LARGE SCALE GENOMIC DNA]</scope>
    <source>
        <strain evidence="2">DG_54_3</strain>
    </source>
</reference>
<feature type="coiled-coil region" evidence="1">
    <location>
        <begin position="3"/>
        <end position="70"/>
    </location>
</feature>
<name>A0A0S7XN29_UNCSA</name>
<accession>A0A0S7XN29</accession>
<evidence type="ECO:0000313" key="3">
    <source>
        <dbReference type="Proteomes" id="UP000051861"/>
    </source>
</evidence>
<evidence type="ECO:0000256" key="1">
    <source>
        <dbReference type="SAM" id="Coils"/>
    </source>
</evidence>
<keyword evidence="1" id="KW-0175">Coiled coil</keyword>